<keyword evidence="5" id="KW-0812">Transmembrane</keyword>
<evidence type="ECO:0000259" key="6">
    <source>
        <dbReference type="PROSITE" id="PS50109"/>
    </source>
</evidence>
<feature type="modified residue" description="4-aspartylphosphate" evidence="4">
    <location>
        <position position="917"/>
    </location>
</feature>
<dbReference type="PANTHER" id="PTHR43065:SF49">
    <property type="entry name" value="HISTIDINE KINASE"/>
    <property type="match status" value="1"/>
</dbReference>
<evidence type="ECO:0000313" key="11">
    <source>
        <dbReference type="Proteomes" id="UP000012019"/>
    </source>
</evidence>
<dbReference type="SMART" id="SM00448">
    <property type="entry name" value="REC"/>
    <property type="match status" value="1"/>
</dbReference>
<dbReference type="InterPro" id="IPR001789">
    <property type="entry name" value="Sig_transdc_resp-reg_receiver"/>
</dbReference>
<dbReference type="Gene3D" id="1.10.287.130">
    <property type="match status" value="1"/>
</dbReference>
<dbReference type="CDD" id="cd00082">
    <property type="entry name" value="HisKA"/>
    <property type="match status" value="1"/>
</dbReference>
<dbReference type="Pfam" id="PF00512">
    <property type="entry name" value="HisKA"/>
    <property type="match status" value="1"/>
</dbReference>
<feature type="domain" description="Histidine kinase" evidence="6">
    <location>
        <begin position="625"/>
        <end position="848"/>
    </location>
</feature>
<evidence type="ECO:0000259" key="9">
    <source>
        <dbReference type="PROSITE" id="PS50113"/>
    </source>
</evidence>
<feature type="transmembrane region" description="Helical" evidence="5">
    <location>
        <begin position="61"/>
        <end position="79"/>
    </location>
</feature>
<dbReference type="InterPro" id="IPR036097">
    <property type="entry name" value="HisK_dim/P_sf"/>
</dbReference>
<keyword evidence="11" id="KW-1185">Reference proteome</keyword>
<dbReference type="InterPro" id="IPR011006">
    <property type="entry name" value="CheY-like_superfamily"/>
</dbReference>
<dbReference type="PROSITE" id="PS50112">
    <property type="entry name" value="PAS"/>
    <property type="match status" value="3"/>
</dbReference>
<dbReference type="Gene3D" id="3.40.50.2300">
    <property type="match status" value="1"/>
</dbReference>
<dbReference type="InterPro" id="IPR003661">
    <property type="entry name" value="HisK_dim/P_dom"/>
</dbReference>
<dbReference type="PROSITE" id="PS50113">
    <property type="entry name" value="PAC"/>
    <property type="match status" value="2"/>
</dbReference>
<feature type="domain" description="PAS" evidence="8">
    <location>
        <begin position="369"/>
        <end position="412"/>
    </location>
</feature>
<dbReference type="eggNOG" id="COG3829">
    <property type="taxonomic scope" value="Bacteria"/>
</dbReference>
<dbReference type="NCBIfam" id="TIGR00229">
    <property type="entry name" value="sensory_box"/>
    <property type="match status" value="2"/>
</dbReference>
<evidence type="ECO:0000256" key="4">
    <source>
        <dbReference type="PROSITE-ProRule" id="PRU00169"/>
    </source>
</evidence>
<dbReference type="SUPFAM" id="SSF52172">
    <property type="entry name" value="CheY-like"/>
    <property type="match status" value="1"/>
</dbReference>
<dbReference type="RefSeq" id="WP_009725460.1">
    <property type="nucleotide sequence ID" value="NZ_APHR01000009.1"/>
</dbReference>
<keyword evidence="3 4" id="KW-0597">Phosphoprotein</keyword>
<organism evidence="10 11">
    <name type="scientific">Methylophaga lonarensis MPL</name>
    <dbReference type="NCBI Taxonomy" id="1286106"/>
    <lineage>
        <taxon>Bacteria</taxon>
        <taxon>Pseudomonadati</taxon>
        <taxon>Pseudomonadota</taxon>
        <taxon>Gammaproteobacteria</taxon>
        <taxon>Thiotrichales</taxon>
        <taxon>Piscirickettsiaceae</taxon>
        <taxon>Methylophaga</taxon>
    </lineage>
</organism>
<dbReference type="CDD" id="cd00130">
    <property type="entry name" value="PAS"/>
    <property type="match status" value="3"/>
</dbReference>
<feature type="domain" description="Response regulatory" evidence="7">
    <location>
        <begin position="867"/>
        <end position="983"/>
    </location>
</feature>
<dbReference type="Gene3D" id="3.30.450.20">
    <property type="entry name" value="PAS domain"/>
    <property type="match status" value="4"/>
</dbReference>
<dbReference type="FunFam" id="3.30.450.20:FF:000099">
    <property type="entry name" value="Sensory box sensor histidine kinase"/>
    <property type="match status" value="1"/>
</dbReference>
<dbReference type="Gene3D" id="3.30.565.10">
    <property type="entry name" value="Histidine kinase-like ATPase, C-terminal domain"/>
    <property type="match status" value="1"/>
</dbReference>
<dbReference type="SUPFAM" id="SSF55785">
    <property type="entry name" value="PYP-like sensor domain (PAS domain)"/>
    <property type="match status" value="4"/>
</dbReference>
<dbReference type="Pfam" id="PF02518">
    <property type="entry name" value="HATPase_c"/>
    <property type="match status" value="1"/>
</dbReference>
<dbReference type="STRING" id="1286106.MPL1_02056"/>
<dbReference type="SMART" id="SM00388">
    <property type="entry name" value="HisKA"/>
    <property type="match status" value="1"/>
</dbReference>
<evidence type="ECO:0000313" key="10">
    <source>
        <dbReference type="EMBL" id="EMR14043.1"/>
    </source>
</evidence>
<evidence type="ECO:0000259" key="8">
    <source>
        <dbReference type="PROSITE" id="PS50112"/>
    </source>
</evidence>
<evidence type="ECO:0000256" key="1">
    <source>
        <dbReference type="ARBA" id="ARBA00000085"/>
    </source>
</evidence>
<dbReference type="InterPro" id="IPR004358">
    <property type="entry name" value="Sig_transdc_His_kin-like_C"/>
</dbReference>
<dbReference type="SUPFAM" id="SSF55874">
    <property type="entry name" value="ATPase domain of HSP90 chaperone/DNA topoisomerase II/histidine kinase"/>
    <property type="match status" value="1"/>
</dbReference>
<keyword evidence="5" id="KW-0472">Membrane</keyword>
<dbReference type="AlphaFoldDB" id="M7NYX8"/>
<dbReference type="InterPro" id="IPR000014">
    <property type="entry name" value="PAS"/>
</dbReference>
<dbReference type="PRINTS" id="PR00344">
    <property type="entry name" value="BCTRLSENSOR"/>
</dbReference>
<dbReference type="SMART" id="SM00091">
    <property type="entry name" value="PAS"/>
    <property type="match status" value="4"/>
</dbReference>
<keyword evidence="10" id="KW-0418">Kinase</keyword>
<feature type="transmembrane region" description="Helical" evidence="5">
    <location>
        <begin position="85"/>
        <end position="108"/>
    </location>
</feature>
<feature type="domain" description="PAC" evidence="9">
    <location>
        <begin position="558"/>
        <end position="612"/>
    </location>
</feature>
<dbReference type="SMART" id="SM00387">
    <property type="entry name" value="HATPase_c"/>
    <property type="match status" value="1"/>
</dbReference>
<dbReference type="GO" id="GO:0000155">
    <property type="term" value="F:phosphorelay sensor kinase activity"/>
    <property type="evidence" value="ECO:0007669"/>
    <property type="project" value="InterPro"/>
</dbReference>
<evidence type="ECO:0000256" key="5">
    <source>
        <dbReference type="SAM" id="Phobius"/>
    </source>
</evidence>
<feature type="domain" description="PAS" evidence="8">
    <location>
        <begin position="481"/>
        <end position="557"/>
    </location>
</feature>
<dbReference type="InterPro" id="IPR013655">
    <property type="entry name" value="PAS_fold_3"/>
</dbReference>
<feature type="domain" description="PAS" evidence="8">
    <location>
        <begin position="244"/>
        <end position="313"/>
    </location>
</feature>
<comment type="caution">
    <text evidence="10">The sequence shown here is derived from an EMBL/GenBank/DDBJ whole genome shotgun (WGS) entry which is preliminary data.</text>
</comment>
<evidence type="ECO:0000259" key="7">
    <source>
        <dbReference type="PROSITE" id="PS50110"/>
    </source>
</evidence>
<dbReference type="InterPro" id="IPR003594">
    <property type="entry name" value="HATPase_dom"/>
</dbReference>
<dbReference type="OrthoDB" id="9772100at2"/>
<evidence type="ECO:0000256" key="3">
    <source>
        <dbReference type="ARBA" id="ARBA00022553"/>
    </source>
</evidence>
<sequence length="991" mass="111222">MIQRRTALQGTEHSFLMLSMLLVLGVFVTDMLTPLGFAHGILYSPILLLAARSQHFWQLDICFYSALLLIWTAFVALPVDAQTNASMIYIIGNRILSSIALVAVFMLCRQAMKRRQQLLRQQQQLQQAQELAHLGYWQFNPQDQMFELNTLAMSILECDSPQLSFKHFTQLFCNQSQIRLEQALADCLLQQDRFDVELLLTTKDGTNKWLRLAAQLDVAESGSVHGTLLDISSSRTAEIIADEAENRLHYLLDNFQVFVWTATPDGSLDYVSNTVSRLTGKDTEFILDNWLTFLAPEDQQATAERWQYSLTTGTPYATEFRLRNEDGRYIWHQVKANPSRDSDGNIVKWFGSAMDIDAIKKLQQHSEALARQLQNTLESITDGFFSLDHELRFAYVNEQAASMLGHPKKALLKNVRWQDCMIDDEAFLPAFNRTLAEQSVEEFEAFLPSAQLWLAIKTYPSAEGLTVYLRNITRQRQEQEELKLLRSAISQLNDIVMITKATSIDPPGPEIIFVNEAFERITGFSHREVIGQSPRLLQGPKTERAELDRIRHALENWQPVRARLTDYTKDKRELMLELNIVPIIDADGVPTHWVSVERDITEEVQLQQQLFQSQRMEAIGQLTGGIAHDFNNLLTVVSGNSEVLLELLDQQPQLHEMVKLIAQAADRGAKLTQSLLAYARKQPLSPQSTDIRQLVQHSADLLRSSIGSTVSLKLELPEQTWPVMIDPVQLESSLLNLCLNARAAMPGGGQLSIATENIQRHSDNHRTLPALTPGDYVCLSVSDTGQGIDKKHIDKIFEPFFTTKAVGEGTGLGLSMVYGFVRQSGGHISVQSSPGQGSVFKLYLPRARYLPTTAVSDKMTVNASRAVILLVEDDSMVRNFASHQLESAGHKVISTADATEALQLLKSHSDIELVFTDLQMPGQINGLQLVQTLQQTRPDLPVLLTTGFNNTSVGAELSSFSHYRMLKKPYSRDTLLGTVSELLTSVTDSQG</sequence>
<accession>M7NYX8</accession>
<keyword evidence="5" id="KW-1133">Transmembrane helix</keyword>
<evidence type="ECO:0000256" key="2">
    <source>
        <dbReference type="ARBA" id="ARBA00012438"/>
    </source>
</evidence>
<dbReference type="InterPro" id="IPR036890">
    <property type="entry name" value="HATPase_C_sf"/>
</dbReference>
<feature type="domain" description="PAC" evidence="9">
    <location>
        <begin position="316"/>
        <end position="368"/>
    </location>
</feature>
<dbReference type="Pfam" id="PF13426">
    <property type="entry name" value="PAS_9"/>
    <property type="match status" value="1"/>
</dbReference>
<dbReference type="eggNOG" id="COG4191">
    <property type="taxonomic scope" value="Bacteria"/>
</dbReference>
<dbReference type="PATRIC" id="fig|1286106.3.peg.414"/>
<dbReference type="PROSITE" id="PS50109">
    <property type="entry name" value="HIS_KIN"/>
    <property type="match status" value="1"/>
</dbReference>
<protein>
    <recommendedName>
        <fullName evidence="2">histidine kinase</fullName>
        <ecNumber evidence="2">2.7.13.3</ecNumber>
    </recommendedName>
</protein>
<comment type="catalytic activity">
    <reaction evidence="1">
        <text>ATP + protein L-histidine = ADP + protein N-phospho-L-histidine.</text>
        <dbReference type="EC" id="2.7.13.3"/>
    </reaction>
</comment>
<dbReference type="EC" id="2.7.13.3" evidence="2"/>
<dbReference type="PANTHER" id="PTHR43065">
    <property type="entry name" value="SENSOR HISTIDINE KINASE"/>
    <property type="match status" value="1"/>
</dbReference>
<dbReference type="Pfam" id="PF13188">
    <property type="entry name" value="PAS_8"/>
    <property type="match status" value="1"/>
</dbReference>
<dbReference type="InterPro" id="IPR035965">
    <property type="entry name" value="PAS-like_dom_sf"/>
</dbReference>
<dbReference type="Proteomes" id="UP000012019">
    <property type="component" value="Unassembled WGS sequence"/>
</dbReference>
<keyword evidence="10" id="KW-0808">Transferase</keyword>
<dbReference type="PROSITE" id="PS50110">
    <property type="entry name" value="RESPONSE_REGULATORY"/>
    <property type="match status" value="1"/>
</dbReference>
<proteinExistence type="predicted"/>
<dbReference type="InterPro" id="IPR001610">
    <property type="entry name" value="PAC"/>
</dbReference>
<name>M7NYX8_9GAMM</name>
<feature type="transmembrane region" description="Helical" evidence="5">
    <location>
        <begin position="20"/>
        <end position="49"/>
    </location>
</feature>
<dbReference type="EMBL" id="APHR01000009">
    <property type="protein sequence ID" value="EMR14043.1"/>
    <property type="molecule type" value="Genomic_DNA"/>
</dbReference>
<dbReference type="InterPro" id="IPR005467">
    <property type="entry name" value="His_kinase_dom"/>
</dbReference>
<dbReference type="Pfam" id="PF08447">
    <property type="entry name" value="PAS_3"/>
    <property type="match status" value="1"/>
</dbReference>
<reference evidence="10 11" key="1">
    <citation type="journal article" date="2013" name="Genome Announc.">
        <title>Draft Genome Sequence of Methylophaga lonarensis MPLT, a Haloalkaliphilic (Non-Methane-Utilizing) Methylotroph.</title>
        <authorList>
            <person name="Shetty S.A."/>
            <person name="Marathe N.P."/>
            <person name="Munot H."/>
            <person name="Antony C.P."/>
            <person name="Dhotre D.P."/>
            <person name="Murrell J.C."/>
            <person name="Shouche Y.S."/>
        </authorList>
    </citation>
    <scope>NUCLEOTIDE SEQUENCE [LARGE SCALE GENOMIC DNA]</scope>
    <source>
        <strain evidence="10 11">MPL</strain>
    </source>
</reference>
<dbReference type="SUPFAM" id="SSF47384">
    <property type="entry name" value="Homodimeric domain of signal transducing histidine kinase"/>
    <property type="match status" value="1"/>
</dbReference>
<gene>
    <name evidence="10" type="ORF">MPL1_02056</name>
</gene>
<dbReference type="SMART" id="SM00086">
    <property type="entry name" value="PAC"/>
    <property type="match status" value="3"/>
</dbReference>
<dbReference type="InterPro" id="IPR000700">
    <property type="entry name" value="PAS-assoc_C"/>
</dbReference>
<dbReference type="Pfam" id="PF00072">
    <property type="entry name" value="Response_reg"/>
    <property type="match status" value="1"/>
</dbReference>